<evidence type="ECO:0000313" key="2">
    <source>
        <dbReference type="EMBL" id="KAA6414487.1"/>
    </source>
</evidence>
<sequence length="402" mass="45132">MKKRKVSISPKLWTHASEHCRNLMREISSKNARSVEAYHSLGDNVYNGPDSSILKDPNTEHQITDAMGTPLGSLAKIFSADLPPELWIMVFKNLSQNDHWSCLRVSRKWYAIASNDTFWRELVLFSNLFIACVTLRPSLRSYVYPTTFLSRLENARSIKLKERSTTFVPSSRPMLPLPNLRIVTIQSVKWLRALTTYLPNLTELNISGVHFGVEDLCKVAQHLNPQSLKRLTVNDVSLCPGFFAVVVTFSNLEYLSLADCRIATDALAWFMAGIRVPQMDAACSALPGLFEERAGAVMSSLRDLDLTNQAGLDFKLLYYFHTRRLNLLASTSPMAMTDAARARPHPIHFNLQGCRGAGHFWTLLGLSEIFPGTRFTQPSGPVFRNTNYLTGVSSVDPFGPLF</sequence>
<protein>
    <recommendedName>
        <fullName evidence="1">F-box domain-containing protein</fullName>
    </recommendedName>
</protein>
<proteinExistence type="predicted"/>
<gene>
    <name evidence="2" type="ORF">FRX48_01236</name>
</gene>
<dbReference type="Gene3D" id="3.80.10.10">
    <property type="entry name" value="Ribonuclease Inhibitor"/>
    <property type="match status" value="1"/>
</dbReference>
<dbReference type="Pfam" id="PF12937">
    <property type="entry name" value="F-box-like"/>
    <property type="match status" value="1"/>
</dbReference>
<name>A0A5M8PYF7_9LECA</name>
<dbReference type="OrthoDB" id="3219396at2759"/>
<accession>A0A5M8PYF7</accession>
<dbReference type="InterPro" id="IPR001810">
    <property type="entry name" value="F-box_dom"/>
</dbReference>
<reference evidence="2 3" key="1">
    <citation type="submission" date="2019-09" db="EMBL/GenBank/DDBJ databases">
        <title>The hologenome of the rock-dwelling lichen Lasallia pustulata.</title>
        <authorList>
            <person name="Greshake Tzovaras B."/>
            <person name="Segers F."/>
            <person name="Bicker A."/>
            <person name="Dal Grande F."/>
            <person name="Otte J."/>
            <person name="Hankeln T."/>
            <person name="Schmitt I."/>
            <person name="Ebersberger I."/>
        </authorList>
    </citation>
    <scope>NUCLEOTIDE SEQUENCE [LARGE SCALE GENOMIC DNA]</scope>
    <source>
        <strain evidence="2">A1-1</strain>
    </source>
</reference>
<feature type="domain" description="F-box" evidence="1">
    <location>
        <begin position="76"/>
        <end position="122"/>
    </location>
</feature>
<dbReference type="SUPFAM" id="SSF81383">
    <property type="entry name" value="F-box domain"/>
    <property type="match status" value="1"/>
</dbReference>
<comment type="caution">
    <text evidence="2">The sequence shown here is derived from an EMBL/GenBank/DDBJ whole genome shotgun (WGS) entry which is preliminary data.</text>
</comment>
<dbReference type="AlphaFoldDB" id="A0A5M8PYF7"/>
<organism evidence="2 3">
    <name type="scientific">Lasallia pustulata</name>
    <dbReference type="NCBI Taxonomy" id="136370"/>
    <lineage>
        <taxon>Eukaryota</taxon>
        <taxon>Fungi</taxon>
        <taxon>Dikarya</taxon>
        <taxon>Ascomycota</taxon>
        <taxon>Pezizomycotina</taxon>
        <taxon>Lecanoromycetes</taxon>
        <taxon>OSLEUM clade</taxon>
        <taxon>Umbilicariomycetidae</taxon>
        <taxon>Umbilicariales</taxon>
        <taxon>Umbilicariaceae</taxon>
        <taxon>Lasallia</taxon>
    </lineage>
</organism>
<dbReference type="PROSITE" id="PS50181">
    <property type="entry name" value="FBOX"/>
    <property type="match status" value="1"/>
</dbReference>
<evidence type="ECO:0000259" key="1">
    <source>
        <dbReference type="PROSITE" id="PS50181"/>
    </source>
</evidence>
<dbReference type="EMBL" id="VXIT01000002">
    <property type="protein sequence ID" value="KAA6414487.1"/>
    <property type="molecule type" value="Genomic_DNA"/>
</dbReference>
<dbReference type="InterPro" id="IPR032675">
    <property type="entry name" value="LRR_dom_sf"/>
</dbReference>
<dbReference type="SMART" id="SM00256">
    <property type="entry name" value="FBOX"/>
    <property type="match status" value="1"/>
</dbReference>
<dbReference type="Proteomes" id="UP000324767">
    <property type="component" value="Unassembled WGS sequence"/>
</dbReference>
<dbReference type="InterPro" id="IPR036047">
    <property type="entry name" value="F-box-like_dom_sf"/>
</dbReference>
<dbReference type="SUPFAM" id="SSF52047">
    <property type="entry name" value="RNI-like"/>
    <property type="match status" value="1"/>
</dbReference>
<dbReference type="Gene3D" id="1.20.1280.50">
    <property type="match status" value="1"/>
</dbReference>
<evidence type="ECO:0000313" key="3">
    <source>
        <dbReference type="Proteomes" id="UP000324767"/>
    </source>
</evidence>